<organism evidence="2 3">
    <name type="scientific">Pycnococcus provasolii</name>
    <dbReference type="NCBI Taxonomy" id="41880"/>
    <lineage>
        <taxon>Eukaryota</taxon>
        <taxon>Viridiplantae</taxon>
        <taxon>Chlorophyta</taxon>
        <taxon>Pseudoscourfieldiophyceae</taxon>
        <taxon>Pseudoscourfieldiales</taxon>
        <taxon>Pycnococcaceae</taxon>
        <taxon>Pycnococcus</taxon>
    </lineage>
</organism>
<proteinExistence type="predicted"/>
<dbReference type="InterPro" id="IPR013022">
    <property type="entry name" value="Xyl_isomerase-like_TIM-brl"/>
</dbReference>
<dbReference type="InterPro" id="IPR036237">
    <property type="entry name" value="Xyl_isomerase-like_sf"/>
</dbReference>
<sequence length="311" mass="35026">MRLKLAKTLWGVDDASFVDRWDAMFARIRNEGFDAVEAIPLTFNMNPKMFRQCLDEHGLALIAQVHTSSAFDAEKGHYAYMTSRDVSVHKSSLSTLVDVAQGMGAVMVNVHGGCDCWETKDVHDYLQHAVQVAETKGITVSHETHRRRILYSPFAYRDCFLGDSEVARALDNVRVTADLSHWAVVCERVFGMPDSDAENGVDDWWPRVLADVSKRAALVHARVGFGEGPQVPDPTAPEYRGEVDAHMTWWESVWRTRAGAGDDVAWVEPEFGPAPYLWALPHTRAPVADLWRVNADMAKMVKERFERTKLP</sequence>
<evidence type="ECO:0000313" key="3">
    <source>
        <dbReference type="Proteomes" id="UP000660262"/>
    </source>
</evidence>
<protein>
    <recommendedName>
        <fullName evidence="1">Xylose isomerase-like TIM barrel domain-containing protein</fullName>
    </recommendedName>
</protein>
<evidence type="ECO:0000313" key="2">
    <source>
        <dbReference type="EMBL" id="GHP08607.1"/>
    </source>
</evidence>
<gene>
    <name evidence="2" type="ORF">PPROV_000734400</name>
</gene>
<accession>A0A830HUJ5</accession>
<evidence type="ECO:0000259" key="1">
    <source>
        <dbReference type="Pfam" id="PF01261"/>
    </source>
</evidence>
<dbReference type="AlphaFoldDB" id="A0A830HUJ5"/>
<dbReference type="EMBL" id="BNJQ01000021">
    <property type="protein sequence ID" value="GHP08607.1"/>
    <property type="molecule type" value="Genomic_DNA"/>
</dbReference>
<name>A0A830HUJ5_9CHLO</name>
<comment type="caution">
    <text evidence="2">The sequence shown here is derived from an EMBL/GenBank/DDBJ whole genome shotgun (WGS) entry which is preliminary data.</text>
</comment>
<dbReference type="SUPFAM" id="SSF51658">
    <property type="entry name" value="Xylose isomerase-like"/>
    <property type="match status" value="1"/>
</dbReference>
<dbReference type="OrthoDB" id="9971575at2759"/>
<keyword evidence="3" id="KW-1185">Reference proteome</keyword>
<feature type="domain" description="Xylose isomerase-like TIM barrel" evidence="1">
    <location>
        <begin position="25"/>
        <end position="185"/>
    </location>
</feature>
<reference evidence="2" key="1">
    <citation type="submission" date="2020-10" db="EMBL/GenBank/DDBJ databases">
        <title>Unveiling of a novel bifunctional photoreceptor, Dualchrome1, isolated from a cosmopolitan green alga.</title>
        <authorList>
            <person name="Suzuki S."/>
            <person name="Kawachi M."/>
        </authorList>
    </citation>
    <scope>NUCLEOTIDE SEQUENCE</scope>
    <source>
        <strain evidence="2">NIES 2893</strain>
    </source>
</reference>
<dbReference type="Proteomes" id="UP000660262">
    <property type="component" value="Unassembled WGS sequence"/>
</dbReference>
<dbReference type="Pfam" id="PF01261">
    <property type="entry name" value="AP_endonuc_2"/>
    <property type="match status" value="1"/>
</dbReference>
<dbReference type="Gene3D" id="3.20.20.150">
    <property type="entry name" value="Divalent-metal-dependent TIM barrel enzymes"/>
    <property type="match status" value="1"/>
</dbReference>